<accession>A0A1F6ADE2</accession>
<reference evidence="2 3" key="1">
    <citation type="journal article" date="2016" name="Nat. Commun.">
        <title>Thousands of microbial genomes shed light on interconnected biogeochemical processes in an aquifer system.</title>
        <authorList>
            <person name="Anantharaman K."/>
            <person name="Brown C.T."/>
            <person name="Hug L.A."/>
            <person name="Sharon I."/>
            <person name="Castelle C.J."/>
            <person name="Probst A.J."/>
            <person name="Thomas B.C."/>
            <person name="Singh A."/>
            <person name="Wilkins M.J."/>
            <person name="Karaoz U."/>
            <person name="Brodie E.L."/>
            <person name="Williams K.H."/>
            <person name="Hubbard S.S."/>
            <person name="Banfield J.F."/>
        </authorList>
    </citation>
    <scope>NUCLEOTIDE SEQUENCE [LARGE SCALE GENOMIC DNA]</scope>
</reference>
<organism evidence="2 3">
    <name type="scientific">Candidatus Gottesmanbacteria bacterium RIFCSPHIGHO2_02_FULL_40_13</name>
    <dbReference type="NCBI Taxonomy" id="1798384"/>
    <lineage>
        <taxon>Bacteria</taxon>
        <taxon>Candidatus Gottesmaniibacteriota</taxon>
    </lineage>
</organism>
<proteinExistence type="predicted"/>
<gene>
    <name evidence="2" type="ORF">A3D03_03400</name>
</gene>
<feature type="compositionally biased region" description="Pro residues" evidence="1">
    <location>
        <begin position="126"/>
        <end position="137"/>
    </location>
</feature>
<evidence type="ECO:0000313" key="3">
    <source>
        <dbReference type="Proteomes" id="UP000177092"/>
    </source>
</evidence>
<sequence length="137" mass="14721">MFILRKKYQRGEIATLLTLISVGLMLAGIIAGTKLAKSPQTTKSNAAYPTGNLDGTVDNGSENPPAKCTDGSWTCGDVTANPAIRQLFCNNWCDGQNQWLWEKARSELGDPDACGGKPSKPKSDNCPPPLYNTPTPH</sequence>
<name>A0A1F6ADE2_9BACT</name>
<feature type="region of interest" description="Disordered" evidence="1">
    <location>
        <begin position="109"/>
        <end position="137"/>
    </location>
</feature>
<evidence type="ECO:0000256" key="1">
    <source>
        <dbReference type="SAM" id="MobiDB-lite"/>
    </source>
</evidence>
<dbReference type="AlphaFoldDB" id="A0A1F6ADE2"/>
<feature type="region of interest" description="Disordered" evidence="1">
    <location>
        <begin position="40"/>
        <end position="66"/>
    </location>
</feature>
<dbReference type="EMBL" id="MFJN01000005">
    <property type="protein sequence ID" value="OGG22317.1"/>
    <property type="molecule type" value="Genomic_DNA"/>
</dbReference>
<evidence type="ECO:0000313" key="2">
    <source>
        <dbReference type="EMBL" id="OGG22317.1"/>
    </source>
</evidence>
<comment type="caution">
    <text evidence="2">The sequence shown here is derived from an EMBL/GenBank/DDBJ whole genome shotgun (WGS) entry which is preliminary data.</text>
</comment>
<dbReference type="Proteomes" id="UP000177092">
    <property type="component" value="Unassembled WGS sequence"/>
</dbReference>
<protein>
    <submittedName>
        <fullName evidence="2">Uncharacterized protein</fullName>
    </submittedName>
</protein>